<proteinExistence type="predicted"/>
<dbReference type="Proteomes" id="UP000268469">
    <property type="component" value="Unassembled WGS sequence"/>
</dbReference>
<evidence type="ECO:0000313" key="1">
    <source>
        <dbReference type="EMBL" id="RKX70306.1"/>
    </source>
</evidence>
<comment type="caution">
    <text evidence="1">The sequence shown here is derived from an EMBL/GenBank/DDBJ whole genome shotgun (WGS) entry which is preliminary data.</text>
</comment>
<reference evidence="1 2" key="1">
    <citation type="submission" date="2018-06" db="EMBL/GenBank/DDBJ databases">
        <title>Extensive metabolic versatility and redundancy in microbially diverse, dynamic hydrothermal sediments.</title>
        <authorList>
            <person name="Dombrowski N."/>
            <person name="Teske A."/>
            <person name="Baker B.J."/>
        </authorList>
    </citation>
    <scope>NUCLEOTIDE SEQUENCE [LARGE SCALE GENOMIC DNA]</scope>
    <source>
        <strain evidence="1">B36_G15</strain>
    </source>
</reference>
<sequence length="395" mass="44442">MRLLSFWGLLSVFVFLARGADNPIIFVHGIHGAHLLGGRIKPKDCWPDWNGIDFGKPYRTAMDKILIEHYGGYTAGSPLDCHVNTELIPTGGETRKIYNFSYYNPDGDSGAIGSNGDILPEGCKVWKTTYIESSKSDDLWIPPGLYDEPSCIGCCLFSFGAGLVGYEIYKSLKDTTRKEYYPKFSIGIGYSPGIAYRGVLSRLLESGEMDPFYKYYWNNQAHVDLTIPISVASFVKLSVSYIWARIDKTGTLFRPPDGHFCAGENRWEFSSRSFAISLGHYLERNEGIQIEAGIEYYVWDGQDHEIKAYTFEPVKIKIWGNGICGLVNAGINKAITKWLIWNMNLSLRFSKGTEKGYSSSEAVEKLTPIEFHLTGTYINFGVKYVFKKIQNGGVR</sequence>
<accession>A0A660SJN5</accession>
<dbReference type="AlphaFoldDB" id="A0A660SJN5"/>
<evidence type="ECO:0000313" key="2">
    <source>
        <dbReference type="Proteomes" id="UP000268469"/>
    </source>
</evidence>
<gene>
    <name evidence="1" type="ORF">DRP53_05395</name>
</gene>
<organism evidence="1 2">
    <name type="scientific">candidate division WOR-3 bacterium</name>
    <dbReference type="NCBI Taxonomy" id="2052148"/>
    <lineage>
        <taxon>Bacteria</taxon>
        <taxon>Bacteria division WOR-3</taxon>
    </lineage>
</organism>
<protein>
    <submittedName>
        <fullName evidence="1">Uncharacterized protein</fullName>
    </submittedName>
</protein>
<name>A0A660SJN5_UNCW3</name>
<dbReference type="EMBL" id="QNBE01000043">
    <property type="protein sequence ID" value="RKX70306.1"/>
    <property type="molecule type" value="Genomic_DNA"/>
</dbReference>